<evidence type="ECO:0008006" key="5">
    <source>
        <dbReference type="Google" id="ProtNLM"/>
    </source>
</evidence>
<sequence>MWKTRIAAVLVCMPICMSSIAFAQQSATSAPVVQWQLQVMQNGQQIDSFEGTTTVGQARTDTHHHVVQHSVGCKDQPAGDIDLQRTLTVSPIAADATGVTLAIEAQETLEDTSTQRTSASGCKIPPQPRQVSASHPGLKASGSDWTSWTLVDKDPQLVYRVRASVASSPAQQ</sequence>
<organism evidence="3 4">
    <name type="scientific">Paraburkholderia edwinii</name>
    <dbReference type="NCBI Taxonomy" id="2861782"/>
    <lineage>
        <taxon>Bacteria</taxon>
        <taxon>Pseudomonadati</taxon>
        <taxon>Pseudomonadota</taxon>
        <taxon>Betaproteobacteria</taxon>
        <taxon>Burkholderiales</taxon>
        <taxon>Burkholderiaceae</taxon>
        <taxon>Paraburkholderia</taxon>
    </lineage>
</organism>
<evidence type="ECO:0000256" key="2">
    <source>
        <dbReference type="SAM" id="SignalP"/>
    </source>
</evidence>
<accession>A0ABX8UPM4</accession>
<dbReference type="Proteomes" id="UP000826462">
    <property type="component" value="Chromosome 1"/>
</dbReference>
<feature type="chain" id="PRO_5047113608" description="Secreted protein" evidence="2">
    <location>
        <begin position="24"/>
        <end position="172"/>
    </location>
</feature>
<keyword evidence="4" id="KW-1185">Reference proteome</keyword>
<dbReference type="EMBL" id="CP080095">
    <property type="protein sequence ID" value="QYD68903.1"/>
    <property type="molecule type" value="Genomic_DNA"/>
</dbReference>
<feature type="compositionally biased region" description="Polar residues" evidence="1">
    <location>
        <begin position="111"/>
        <end position="120"/>
    </location>
</feature>
<keyword evidence="2" id="KW-0732">Signal</keyword>
<reference evidence="3 4" key="1">
    <citation type="submission" date="2021-07" db="EMBL/GenBank/DDBJ databases">
        <title>Paraburkholderia edwinii protects Aspergillus sp. from phenazines by acting as a toxin sponge.</title>
        <authorList>
            <person name="Dahlstrom K.M."/>
            <person name="Newman D.K."/>
        </authorList>
    </citation>
    <scope>NUCLEOTIDE SEQUENCE [LARGE SCALE GENOMIC DNA]</scope>
    <source>
        <strain evidence="3 4">Pe01</strain>
    </source>
</reference>
<gene>
    <name evidence="3" type="ORF">KZJ38_00405</name>
</gene>
<evidence type="ECO:0000256" key="1">
    <source>
        <dbReference type="SAM" id="MobiDB-lite"/>
    </source>
</evidence>
<name>A0ABX8UPM4_9BURK</name>
<proteinExistence type="predicted"/>
<evidence type="ECO:0000313" key="4">
    <source>
        <dbReference type="Proteomes" id="UP000826462"/>
    </source>
</evidence>
<evidence type="ECO:0000313" key="3">
    <source>
        <dbReference type="EMBL" id="QYD68903.1"/>
    </source>
</evidence>
<protein>
    <recommendedName>
        <fullName evidence="5">Secreted protein</fullName>
    </recommendedName>
</protein>
<feature type="region of interest" description="Disordered" evidence="1">
    <location>
        <begin position="109"/>
        <end position="145"/>
    </location>
</feature>
<feature type="signal peptide" evidence="2">
    <location>
        <begin position="1"/>
        <end position="23"/>
    </location>
</feature>